<accession>A0ABR1QGN0</accession>
<evidence type="ECO:0000313" key="1">
    <source>
        <dbReference type="EMBL" id="KAK7955894.1"/>
    </source>
</evidence>
<proteinExistence type="predicted"/>
<evidence type="ECO:0000313" key="2">
    <source>
        <dbReference type="Proteomes" id="UP001391051"/>
    </source>
</evidence>
<dbReference type="EMBL" id="JAQQWE010000004">
    <property type="protein sequence ID" value="KAK7955894.1"/>
    <property type="molecule type" value="Genomic_DNA"/>
</dbReference>
<dbReference type="RefSeq" id="XP_066701200.1">
    <property type="nucleotide sequence ID" value="XM_066841338.1"/>
</dbReference>
<reference evidence="1 2" key="1">
    <citation type="submission" date="2023-01" db="EMBL/GenBank/DDBJ databases">
        <title>Analysis of 21 Apiospora genomes using comparative genomics revels a genus with tremendous synthesis potential of carbohydrate active enzymes and secondary metabolites.</title>
        <authorList>
            <person name="Sorensen T."/>
        </authorList>
    </citation>
    <scope>NUCLEOTIDE SEQUENCE [LARGE SCALE GENOMIC DNA]</scope>
    <source>
        <strain evidence="1 2">CBS 24483</strain>
    </source>
</reference>
<sequence length="70" mass="7940">MYRWLCHFWARRNASVQTINSRFGAIAGATTNQIRLDFLRGSGATDRVEGTALRQRSIETTMIGSLRVPR</sequence>
<keyword evidence="2" id="KW-1185">Reference proteome</keyword>
<gene>
    <name evidence="1" type="ORF">PG986_005116</name>
</gene>
<organism evidence="1 2">
    <name type="scientific">Apiospora aurea</name>
    <dbReference type="NCBI Taxonomy" id="335848"/>
    <lineage>
        <taxon>Eukaryota</taxon>
        <taxon>Fungi</taxon>
        <taxon>Dikarya</taxon>
        <taxon>Ascomycota</taxon>
        <taxon>Pezizomycotina</taxon>
        <taxon>Sordariomycetes</taxon>
        <taxon>Xylariomycetidae</taxon>
        <taxon>Amphisphaeriales</taxon>
        <taxon>Apiosporaceae</taxon>
        <taxon>Apiospora</taxon>
    </lineage>
</organism>
<protein>
    <submittedName>
        <fullName evidence="1">Uncharacterized protein</fullName>
    </submittedName>
</protein>
<dbReference type="Proteomes" id="UP001391051">
    <property type="component" value="Unassembled WGS sequence"/>
</dbReference>
<name>A0ABR1QGN0_9PEZI</name>
<comment type="caution">
    <text evidence="1">The sequence shown here is derived from an EMBL/GenBank/DDBJ whole genome shotgun (WGS) entry which is preliminary data.</text>
</comment>
<dbReference type="GeneID" id="92074400"/>